<accession>A0AAW1V511</accession>
<proteinExistence type="predicted"/>
<feature type="region of interest" description="Disordered" evidence="1">
    <location>
        <begin position="70"/>
        <end position="112"/>
    </location>
</feature>
<evidence type="ECO:0000313" key="2">
    <source>
        <dbReference type="EMBL" id="KAK9889750.1"/>
    </source>
</evidence>
<evidence type="ECO:0000313" key="3">
    <source>
        <dbReference type="Proteomes" id="UP001431783"/>
    </source>
</evidence>
<reference evidence="2 3" key="1">
    <citation type="submission" date="2023-03" db="EMBL/GenBank/DDBJ databases">
        <title>Genome insight into feeding habits of ladybird beetles.</title>
        <authorList>
            <person name="Li H.-S."/>
            <person name="Huang Y.-H."/>
            <person name="Pang H."/>
        </authorList>
    </citation>
    <scope>NUCLEOTIDE SEQUENCE [LARGE SCALE GENOMIC DNA]</scope>
    <source>
        <strain evidence="2">SYSU_2023b</strain>
        <tissue evidence="2">Whole body</tissue>
    </source>
</reference>
<dbReference type="EMBL" id="JARQZJ010000123">
    <property type="protein sequence ID" value="KAK9889750.1"/>
    <property type="molecule type" value="Genomic_DNA"/>
</dbReference>
<name>A0AAW1V511_9CUCU</name>
<sequence length="112" mass="12918">MMMVTGDHRTVTRNTEKSDKNWYHRRDKLMRTGRNVVLVHWDFLQTGRLYTGLLRRAAFSSAFARVNAASKRAGRHTAMTMTHRRESRPGFPPGDDAVPTAMTERAPRLYGR</sequence>
<dbReference type="Proteomes" id="UP001431783">
    <property type="component" value="Unassembled WGS sequence"/>
</dbReference>
<dbReference type="AlphaFoldDB" id="A0AAW1V511"/>
<keyword evidence="3" id="KW-1185">Reference proteome</keyword>
<evidence type="ECO:0000256" key="1">
    <source>
        <dbReference type="SAM" id="MobiDB-lite"/>
    </source>
</evidence>
<organism evidence="2 3">
    <name type="scientific">Henosepilachna vigintioctopunctata</name>
    <dbReference type="NCBI Taxonomy" id="420089"/>
    <lineage>
        <taxon>Eukaryota</taxon>
        <taxon>Metazoa</taxon>
        <taxon>Ecdysozoa</taxon>
        <taxon>Arthropoda</taxon>
        <taxon>Hexapoda</taxon>
        <taxon>Insecta</taxon>
        <taxon>Pterygota</taxon>
        <taxon>Neoptera</taxon>
        <taxon>Endopterygota</taxon>
        <taxon>Coleoptera</taxon>
        <taxon>Polyphaga</taxon>
        <taxon>Cucujiformia</taxon>
        <taxon>Coccinelloidea</taxon>
        <taxon>Coccinellidae</taxon>
        <taxon>Epilachninae</taxon>
        <taxon>Epilachnini</taxon>
        <taxon>Henosepilachna</taxon>
    </lineage>
</organism>
<protein>
    <submittedName>
        <fullName evidence="2">Uncharacterized protein</fullName>
    </submittedName>
</protein>
<gene>
    <name evidence="2" type="ORF">WA026_007132</name>
</gene>
<comment type="caution">
    <text evidence="2">The sequence shown here is derived from an EMBL/GenBank/DDBJ whole genome shotgun (WGS) entry which is preliminary data.</text>
</comment>